<dbReference type="PROSITE" id="PS50041">
    <property type="entry name" value="C_TYPE_LECTIN_2"/>
    <property type="match status" value="1"/>
</dbReference>
<keyword evidence="6" id="KW-1185">Reference proteome</keyword>
<dbReference type="SMART" id="SM00130">
    <property type="entry name" value="KR"/>
    <property type="match status" value="1"/>
</dbReference>
<dbReference type="GeneID" id="118429864"/>
<evidence type="ECO:0000256" key="1">
    <source>
        <dbReference type="ARBA" id="ARBA00022572"/>
    </source>
</evidence>
<dbReference type="InterPro" id="IPR000001">
    <property type="entry name" value="Kringle"/>
</dbReference>
<dbReference type="GO" id="GO:0005615">
    <property type="term" value="C:extracellular space"/>
    <property type="evidence" value="ECO:0000318"/>
    <property type="project" value="GO_Central"/>
</dbReference>
<dbReference type="GO" id="GO:0005102">
    <property type="term" value="F:signaling receptor binding"/>
    <property type="evidence" value="ECO:0000318"/>
    <property type="project" value="GO_Central"/>
</dbReference>
<dbReference type="AlphaFoldDB" id="A0A9J7M7X1"/>
<dbReference type="PANTHER" id="PTHR24261:SF7">
    <property type="entry name" value="KRINGLE DOMAIN-CONTAINING PROTEIN"/>
    <property type="match status" value="1"/>
</dbReference>
<gene>
    <name evidence="7" type="primary">LOC118429864</name>
</gene>
<dbReference type="InterPro" id="IPR038178">
    <property type="entry name" value="Kringle_sf"/>
</dbReference>
<name>A0A9J7M7X1_BRAFL</name>
<dbReference type="Gene3D" id="2.40.20.10">
    <property type="entry name" value="Plasminogen Kringle 4"/>
    <property type="match status" value="1"/>
</dbReference>
<dbReference type="FunFam" id="3.10.100.10:FF:000094">
    <property type="entry name" value="Uncharacterized protein"/>
    <property type="match status" value="1"/>
</dbReference>
<comment type="caution">
    <text evidence="3">Lacks conserved residue(s) required for the propagation of feature annotation.</text>
</comment>
<reference evidence="6" key="1">
    <citation type="journal article" date="2020" name="Nat. Ecol. Evol.">
        <title>Deeply conserved synteny resolves early events in vertebrate evolution.</title>
        <authorList>
            <person name="Simakov O."/>
            <person name="Marletaz F."/>
            <person name="Yue J.X."/>
            <person name="O'Connell B."/>
            <person name="Jenkins J."/>
            <person name="Brandt A."/>
            <person name="Calef R."/>
            <person name="Tung C.H."/>
            <person name="Huang T.K."/>
            <person name="Schmutz J."/>
            <person name="Satoh N."/>
            <person name="Yu J.K."/>
            <person name="Putnam N.H."/>
            <person name="Green R.E."/>
            <person name="Rokhsar D.S."/>
        </authorList>
    </citation>
    <scope>NUCLEOTIDE SEQUENCE [LARGE SCALE GENOMIC DNA]</scope>
    <source>
        <strain evidence="6">S238N-H82</strain>
    </source>
</reference>
<dbReference type="InterPro" id="IPR013806">
    <property type="entry name" value="Kringle-like"/>
</dbReference>
<dbReference type="OrthoDB" id="7357196at2759"/>
<dbReference type="SUPFAM" id="SSF57440">
    <property type="entry name" value="Kringle-like"/>
    <property type="match status" value="1"/>
</dbReference>
<accession>A0A9J7M7X1</accession>
<dbReference type="RefSeq" id="XP_035696382.1">
    <property type="nucleotide sequence ID" value="XM_035840489.1"/>
</dbReference>
<dbReference type="Pfam" id="PF00059">
    <property type="entry name" value="Lectin_C"/>
    <property type="match status" value="1"/>
</dbReference>
<dbReference type="InterPro" id="IPR001304">
    <property type="entry name" value="C-type_lectin-like"/>
</dbReference>
<evidence type="ECO:0000259" key="4">
    <source>
        <dbReference type="PROSITE" id="PS50041"/>
    </source>
</evidence>
<dbReference type="InterPro" id="IPR016186">
    <property type="entry name" value="C-type_lectin-like/link_sf"/>
</dbReference>
<evidence type="ECO:0000256" key="2">
    <source>
        <dbReference type="ARBA" id="ARBA00023157"/>
    </source>
</evidence>
<dbReference type="Proteomes" id="UP000001554">
    <property type="component" value="Chromosome 14"/>
</dbReference>
<keyword evidence="1 3" id="KW-0420">Kringle</keyword>
<keyword evidence="2" id="KW-1015">Disulfide bond</keyword>
<dbReference type="PRINTS" id="PR00018">
    <property type="entry name" value="KRINGLE"/>
</dbReference>
<evidence type="ECO:0000313" key="7">
    <source>
        <dbReference type="RefSeq" id="XP_035696382.1"/>
    </source>
</evidence>
<dbReference type="SUPFAM" id="SSF56436">
    <property type="entry name" value="C-type lectin-like"/>
    <property type="match status" value="1"/>
</dbReference>
<dbReference type="CDD" id="cd00108">
    <property type="entry name" value="KR"/>
    <property type="match status" value="1"/>
</dbReference>
<dbReference type="SMART" id="SM00034">
    <property type="entry name" value="CLECT"/>
    <property type="match status" value="1"/>
</dbReference>
<dbReference type="KEGG" id="bfo:118429864"/>
<evidence type="ECO:0000313" key="6">
    <source>
        <dbReference type="Proteomes" id="UP000001554"/>
    </source>
</evidence>
<evidence type="ECO:0000256" key="3">
    <source>
        <dbReference type="PROSITE-ProRule" id="PRU00121"/>
    </source>
</evidence>
<dbReference type="Gene3D" id="3.10.100.10">
    <property type="entry name" value="Mannose-Binding Protein A, subunit A"/>
    <property type="match status" value="1"/>
</dbReference>
<dbReference type="InterPro" id="IPR016187">
    <property type="entry name" value="CTDL_fold"/>
</dbReference>
<dbReference type="CDD" id="cd00037">
    <property type="entry name" value="CLECT"/>
    <property type="match status" value="1"/>
</dbReference>
<reference evidence="7" key="2">
    <citation type="submission" date="2025-08" db="UniProtKB">
        <authorList>
            <consortium name="RefSeq"/>
        </authorList>
    </citation>
    <scope>IDENTIFICATION</scope>
    <source>
        <strain evidence="7">S238N-H82</strain>
        <tissue evidence="7">Testes</tissue>
    </source>
</reference>
<dbReference type="PROSITE" id="PS50070">
    <property type="entry name" value="KRINGLE_2"/>
    <property type="match status" value="1"/>
</dbReference>
<dbReference type="PANTHER" id="PTHR24261">
    <property type="entry name" value="PLASMINOGEN-RELATED"/>
    <property type="match status" value="1"/>
</dbReference>
<feature type="domain" description="C-type lectin" evidence="4">
    <location>
        <begin position="108"/>
        <end position="235"/>
    </location>
</feature>
<feature type="domain" description="Kringle" evidence="5">
    <location>
        <begin position="14"/>
        <end position="97"/>
    </location>
</feature>
<proteinExistence type="predicted"/>
<protein>
    <submittedName>
        <fullName evidence="7">Aggrecan core protein-like</fullName>
    </submittedName>
</protein>
<organism evidence="6 7">
    <name type="scientific">Branchiostoma floridae</name>
    <name type="common">Florida lancelet</name>
    <name type="synonym">Amphioxus</name>
    <dbReference type="NCBI Taxonomy" id="7739"/>
    <lineage>
        <taxon>Eukaryota</taxon>
        <taxon>Metazoa</taxon>
        <taxon>Chordata</taxon>
        <taxon>Cephalochordata</taxon>
        <taxon>Leptocardii</taxon>
        <taxon>Amphioxiformes</taxon>
        <taxon>Branchiostomatidae</taxon>
        <taxon>Branchiostoma</taxon>
    </lineage>
</organism>
<evidence type="ECO:0000259" key="5">
    <source>
        <dbReference type="PROSITE" id="PS50070"/>
    </source>
</evidence>
<dbReference type="GO" id="GO:0004175">
    <property type="term" value="F:endopeptidase activity"/>
    <property type="evidence" value="ECO:0000318"/>
    <property type="project" value="GO_Central"/>
</dbReference>
<sequence>MLPVLSAEQILVEYCQVGVGATYRGTVSVTKTNKTCQRWDSQTPHKHKWTNESFPTSGMEQNYCRNADPGSAGGTTGVWCFTTDPSTRWEYCDVPVCARPCQNGWTEYKTHCYKLMTYMTDWPTANKDCKKLGANLASIKDHDENNFVTGLIANAPAGFMLHHFVWFGLNRRGGEEWKWSDGSPVSYCNWHPGEPGHSDYLGIKAECAGVYSKSFTAFIGFGLRREKKLWGDQQCYFGYGYPFVCKHLKG</sequence>
<dbReference type="InterPro" id="IPR050759">
    <property type="entry name" value="Serine_protease_kringle"/>
</dbReference>
<dbReference type="Pfam" id="PF00051">
    <property type="entry name" value="Kringle"/>
    <property type="match status" value="1"/>
</dbReference>